<dbReference type="InterPro" id="IPR003718">
    <property type="entry name" value="OsmC/Ohr_fam"/>
</dbReference>
<evidence type="ECO:0000313" key="2">
    <source>
        <dbReference type="Proteomes" id="UP000293952"/>
    </source>
</evidence>
<dbReference type="RefSeq" id="WP_130094386.1">
    <property type="nucleotide sequence ID" value="NZ_SETE01000005.1"/>
</dbReference>
<protein>
    <submittedName>
        <fullName evidence="1">OsmC family peroxiredoxin</fullName>
    </submittedName>
</protein>
<reference evidence="1 2" key="1">
    <citation type="submission" date="2019-02" db="EMBL/GenBank/DDBJ databases">
        <title>Genome sequence of the sea-ice species Brumimicrobium glaciale.</title>
        <authorList>
            <person name="Bowman J.P."/>
        </authorList>
    </citation>
    <scope>NUCLEOTIDE SEQUENCE [LARGE SCALE GENOMIC DNA]</scope>
    <source>
        <strain evidence="1 2">IC156</strain>
    </source>
</reference>
<dbReference type="AlphaFoldDB" id="A0A4Q4KJM8"/>
<dbReference type="PANTHER" id="PTHR39624">
    <property type="entry name" value="PROTEIN INVOLVED IN RIMO-MEDIATED BETA-METHYLTHIOLATION OF RIBOSOMAL PROTEIN S12 YCAO"/>
    <property type="match status" value="1"/>
</dbReference>
<gene>
    <name evidence="1" type="ORF">ERX46_13445</name>
</gene>
<dbReference type="Gene3D" id="3.30.300.20">
    <property type="match status" value="1"/>
</dbReference>
<dbReference type="InterPro" id="IPR015946">
    <property type="entry name" value="KH_dom-like_a/b"/>
</dbReference>
<comment type="caution">
    <text evidence="1">The sequence shown here is derived from an EMBL/GenBank/DDBJ whole genome shotgun (WGS) entry which is preliminary data.</text>
</comment>
<dbReference type="Pfam" id="PF02566">
    <property type="entry name" value="OsmC"/>
    <property type="match status" value="1"/>
</dbReference>
<dbReference type="PANTHER" id="PTHR39624:SF2">
    <property type="entry name" value="OSMC-LIKE PROTEIN"/>
    <property type="match status" value="1"/>
</dbReference>
<dbReference type="Proteomes" id="UP000293952">
    <property type="component" value="Unassembled WGS sequence"/>
</dbReference>
<evidence type="ECO:0000313" key="1">
    <source>
        <dbReference type="EMBL" id="RYM33050.1"/>
    </source>
</evidence>
<organism evidence="1 2">
    <name type="scientific">Brumimicrobium glaciale</name>
    <dbReference type="NCBI Taxonomy" id="200475"/>
    <lineage>
        <taxon>Bacteria</taxon>
        <taxon>Pseudomonadati</taxon>
        <taxon>Bacteroidota</taxon>
        <taxon>Flavobacteriia</taxon>
        <taxon>Flavobacteriales</taxon>
        <taxon>Crocinitomicaceae</taxon>
        <taxon>Brumimicrobium</taxon>
    </lineage>
</organism>
<proteinExistence type="predicted"/>
<dbReference type="EMBL" id="SETE01000005">
    <property type="protein sequence ID" value="RYM33050.1"/>
    <property type="molecule type" value="Genomic_DNA"/>
</dbReference>
<dbReference type="OrthoDB" id="290036at2"/>
<sequence>MKKISASYLGDLRISTLHQKSGTKIETDAPVDNNGKGTRFSPTDLLAAGYLNCMITIIGIYCDQNGLTFAGCEGEVEKIMIDNPRRVGGLNIVLNLTGNDWNVKEKRRVENAAKNCPVAKSVSPEIKINIEFNY</sequence>
<accession>A0A4Q4KJM8</accession>
<dbReference type="InterPro" id="IPR036102">
    <property type="entry name" value="OsmC/Ohrsf"/>
</dbReference>
<dbReference type="SUPFAM" id="SSF82784">
    <property type="entry name" value="OsmC-like"/>
    <property type="match status" value="1"/>
</dbReference>
<keyword evidence="2" id="KW-1185">Reference proteome</keyword>
<name>A0A4Q4KJM8_9FLAO</name>